<dbReference type="RefSeq" id="WP_093194662.1">
    <property type="nucleotide sequence ID" value="NZ_FNEV01000012.1"/>
</dbReference>
<evidence type="ECO:0000313" key="12">
    <source>
        <dbReference type="Proteomes" id="UP000199225"/>
    </source>
</evidence>
<proteinExistence type="inferred from homology"/>
<feature type="site" description="Discriminates between blocked and unblocked aminoacyl-tRNA" evidence="8">
    <location>
        <position position="9"/>
    </location>
</feature>
<dbReference type="CDD" id="cd00462">
    <property type="entry name" value="PTH"/>
    <property type="match status" value="1"/>
</dbReference>
<keyword evidence="2 8" id="KW-0820">tRNA-binding</keyword>
<comment type="subcellular location">
    <subcellularLocation>
        <location evidence="8">Cytoplasm</location>
    </subcellularLocation>
</comment>
<dbReference type="InterPro" id="IPR018171">
    <property type="entry name" value="Pept_tRNA_hydro_CS"/>
</dbReference>
<gene>
    <name evidence="8" type="primary">pth</name>
    <name evidence="11" type="ORF">SAMN04490247_2998</name>
</gene>
<dbReference type="PROSITE" id="PS01195">
    <property type="entry name" value="PEPT_TRNA_HYDROL_1"/>
    <property type="match status" value="1"/>
</dbReference>
<dbReference type="OrthoDB" id="9800507at2"/>
<dbReference type="Pfam" id="PF01195">
    <property type="entry name" value="Pept_tRNA_hydro"/>
    <property type="match status" value="1"/>
</dbReference>
<feature type="binding site" evidence="8">
    <location>
        <position position="64"/>
    </location>
    <ligand>
        <name>tRNA</name>
        <dbReference type="ChEBI" id="CHEBI:17843"/>
    </ligand>
</feature>
<evidence type="ECO:0000256" key="8">
    <source>
        <dbReference type="HAMAP-Rule" id="MF_00083"/>
    </source>
</evidence>
<dbReference type="GO" id="GO:0005737">
    <property type="term" value="C:cytoplasm"/>
    <property type="evidence" value="ECO:0007669"/>
    <property type="project" value="UniProtKB-SubCell"/>
</dbReference>
<evidence type="ECO:0000256" key="7">
    <source>
        <dbReference type="ARBA" id="ARBA00050038"/>
    </source>
</evidence>
<feature type="site" description="Stabilizes the basic form of H active site to accept a proton" evidence="8">
    <location>
        <position position="91"/>
    </location>
</feature>
<dbReference type="Gene3D" id="3.40.50.1470">
    <property type="entry name" value="Peptidyl-tRNA hydrolase"/>
    <property type="match status" value="1"/>
</dbReference>
<dbReference type="InterPro" id="IPR036416">
    <property type="entry name" value="Pept_tRNA_hydro_sf"/>
</dbReference>
<dbReference type="Proteomes" id="UP000199225">
    <property type="component" value="Unassembled WGS sequence"/>
</dbReference>
<dbReference type="EMBL" id="FNEV01000012">
    <property type="protein sequence ID" value="SDJ72436.1"/>
    <property type="molecule type" value="Genomic_DNA"/>
</dbReference>
<keyword evidence="12" id="KW-1185">Reference proteome</keyword>
<dbReference type="GO" id="GO:0000049">
    <property type="term" value="F:tRNA binding"/>
    <property type="evidence" value="ECO:0007669"/>
    <property type="project" value="UniProtKB-UniRule"/>
</dbReference>
<evidence type="ECO:0000256" key="4">
    <source>
        <dbReference type="ARBA" id="ARBA00022884"/>
    </source>
</evidence>
<dbReference type="PROSITE" id="PS01196">
    <property type="entry name" value="PEPT_TRNA_HYDROL_2"/>
    <property type="match status" value="1"/>
</dbReference>
<dbReference type="PANTHER" id="PTHR17224:SF1">
    <property type="entry name" value="PEPTIDYL-TRNA HYDROLASE"/>
    <property type="match status" value="1"/>
</dbReference>
<dbReference type="InterPro" id="IPR001328">
    <property type="entry name" value="Pept_tRNA_hydro"/>
</dbReference>
<dbReference type="AlphaFoldDB" id="A0A1G8W2W9"/>
<comment type="function">
    <text evidence="8">Hydrolyzes ribosome-free peptidyl-tRNAs (with 1 or more amino acids incorporated), which drop off the ribosome during protein synthesis, or as a result of ribosome stalling.</text>
</comment>
<evidence type="ECO:0000256" key="6">
    <source>
        <dbReference type="ARBA" id="ARBA00048707"/>
    </source>
</evidence>
<feature type="binding site" evidence="8">
    <location>
        <position position="112"/>
    </location>
    <ligand>
        <name>tRNA</name>
        <dbReference type="ChEBI" id="CHEBI:17843"/>
    </ligand>
</feature>
<feature type="active site" description="Proton acceptor" evidence="8">
    <location>
        <position position="19"/>
    </location>
</feature>
<dbReference type="GO" id="GO:0004045">
    <property type="term" value="F:peptidyl-tRNA hydrolase activity"/>
    <property type="evidence" value="ECO:0007669"/>
    <property type="project" value="UniProtKB-UniRule"/>
</dbReference>
<comment type="similarity">
    <text evidence="5 8 10">Belongs to the PTH family.</text>
</comment>
<comment type="catalytic activity">
    <reaction evidence="6 8 9">
        <text>an N-acyl-L-alpha-aminoacyl-tRNA + H2O = an N-acyl-L-amino acid + a tRNA + H(+)</text>
        <dbReference type="Rhea" id="RHEA:54448"/>
        <dbReference type="Rhea" id="RHEA-COMP:10123"/>
        <dbReference type="Rhea" id="RHEA-COMP:13883"/>
        <dbReference type="ChEBI" id="CHEBI:15377"/>
        <dbReference type="ChEBI" id="CHEBI:15378"/>
        <dbReference type="ChEBI" id="CHEBI:59874"/>
        <dbReference type="ChEBI" id="CHEBI:78442"/>
        <dbReference type="ChEBI" id="CHEBI:138191"/>
        <dbReference type="EC" id="3.1.1.29"/>
    </reaction>
</comment>
<feature type="binding site" evidence="8">
    <location>
        <position position="14"/>
    </location>
    <ligand>
        <name>tRNA</name>
        <dbReference type="ChEBI" id="CHEBI:17843"/>
    </ligand>
</feature>
<comment type="function">
    <text evidence="8">Catalyzes the release of premature peptidyl moieties from peptidyl-tRNA molecules trapped in stalled 50S ribosomal subunits, and thus maintains levels of free tRNAs and 50S ribosomes.</text>
</comment>
<dbReference type="EC" id="3.1.1.29" evidence="1 8"/>
<dbReference type="HAMAP" id="MF_00083">
    <property type="entry name" value="Pept_tRNA_hydro_bact"/>
    <property type="match status" value="1"/>
</dbReference>
<keyword evidence="3 8" id="KW-0378">Hydrolase</keyword>
<sequence>MKCIVGLGNPGKKYEATRHNIGFEVIDELAKRNHWTVEKKKFNGLFTTEHVNGEKVLLLKPQTYMNLSGEAVRAFLDYFGLGEEDLLVVYDDLDLAPGKIRLRQKGGHGGHNGIRDIIEQLGTKDFKRLRVGIGKPKDGSVINHVLDTFSKEEKKFMEESVDRSVEACEAWISRSFDEVMNEFNK</sequence>
<reference evidence="12" key="1">
    <citation type="submission" date="2016-10" db="EMBL/GenBank/DDBJ databases">
        <authorList>
            <person name="Varghese N."/>
            <person name="Submissions S."/>
        </authorList>
    </citation>
    <scope>NUCLEOTIDE SEQUENCE [LARGE SCALE GENOMIC DNA]</scope>
    <source>
        <strain evidence="12">DSM 4771</strain>
    </source>
</reference>
<dbReference type="GO" id="GO:0072344">
    <property type="term" value="P:rescue of stalled ribosome"/>
    <property type="evidence" value="ECO:0007669"/>
    <property type="project" value="UniProtKB-UniRule"/>
</dbReference>
<dbReference type="NCBIfam" id="TIGR00447">
    <property type="entry name" value="pth"/>
    <property type="match status" value="1"/>
</dbReference>
<dbReference type="SUPFAM" id="SSF53178">
    <property type="entry name" value="Peptidyl-tRNA hydrolase-like"/>
    <property type="match status" value="1"/>
</dbReference>
<keyword evidence="4 8" id="KW-0694">RNA-binding</keyword>
<dbReference type="GO" id="GO:0006515">
    <property type="term" value="P:protein quality control for misfolded or incompletely synthesized proteins"/>
    <property type="evidence" value="ECO:0007669"/>
    <property type="project" value="UniProtKB-UniRule"/>
</dbReference>
<dbReference type="STRING" id="86666.SAMN04490247_2998"/>
<evidence type="ECO:0000256" key="5">
    <source>
        <dbReference type="ARBA" id="ARBA00038063"/>
    </source>
</evidence>
<accession>A0A1G8W2W9</accession>
<protein>
    <recommendedName>
        <fullName evidence="7 8">Peptidyl-tRNA hydrolase</fullName>
        <shortName evidence="8">Pth</shortName>
        <ecNumber evidence="1 8">3.1.1.29</ecNumber>
    </recommendedName>
</protein>
<evidence type="ECO:0000256" key="2">
    <source>
        <dbReference type="ARBA" id="ARBA00022555"/>
    </source>
</evidence>
<name>A0A1G8W2W9_9BACI</name>
<evidence type="ECO:0000256" key="3">
    <source>
        <dbReference type="ARBA" id="ARBA00022801"/>
    </source>
</evidence>
<feature type="binding site" evidence="8">
    <location>
        <position position="66"/>
    </location>
    <ligand>
        <name>tRNA</name>
        <dbReference type="ChEBI" id="CHEBI:17843"/>
    </ligand>
</feature>
<keyword evidence="8" id="KW-0963">Cytoplasm</keyword>
<dbReference type="PANTHER" id="PTHR17224">
    <property type="entry name" value="PEPTIDYL-TRNA HYDROLASE"/>
    <property type="match status" value="1"/>
</dbReference>
<evidence type="ECO:0000256" key="1">
    <source>
        <dbReference type="ARBA" id="ARBA00013260"/>
    </source>
</evidence>
<dbReference type="FunFam" id="3.40.50.1470:FF:000001">
    <property type="entry name" value="Peptidyl-tRNA hydrolase"/>
    <property type="match status" value="1"/>
</dbReference>
<evidence type="ECO:0000256" key="9">
    <source>
        <dbReference type="RuleBase" id="RU000673"/>
    </source>
</evidence>
<evidence type="ECO:0000313" key="11">
    <source>
        <dbReference type="EMBL" id="SDJ72436.1"/>
    </source>
</evidence>
<comment type="subunit">
    <text evidence="8">Monomer.</text>
</comment>
<organism evidence="11 12">
    <name type="scientific">Salimicrobium halophilum</name>
    <dbReference type="NCBI Taxonomy" id="86666"/>
    <lineage>
        <taxon>Bacteria</taxon>
        <taxon>Bacillati</taxon>
        <taxon>Bacillota</taxon>
        <taxon>Bacilli</taxon>
        <taxon>Bacillales</taxon>
        <taxon>Bacillaceae</taxon>
        <taxon>Salimicrobium</taxon>
    </lineage>
</organism>
<evidence type="ECO:0000256" key="10">
    <source>
        <dbReference type="RuleBase" id="RU004320"/>
    </source>
</evidence>